<evidence type="ECO:0000313" key="5">
    <source>
        <dbReference type="EMBL" id="ABS55255.1"/>
    </source>
</evidence>
<dbReference type="Proteomes" id="UP000002408">
    <property type="component" value="Chromosome"/>
</dbReference>
<dbReference type="Pfam" id="PF13379">
    <property type="entry name" value="NMT1_2"/>
    <property type="match status" value="2"/>
</dbReference>
<feature type="region of interest" description="Disordered" evidence="4">
    <location>
        <begin position="28"/>
        <end position="52"/>
    </location>
</feature>
<comment type="similarity">
    <text evidence="2">Belongs to the bacterial solute-binding protein SsuA/TauA family.</text>
</comment>
<dbReference type="HOGENOM" id="CLU_682594_0_0_2"/>
<evidence type="ECO:0000256" key="1">
    <source>
        <dbReference type="ARBA" id="ARBA00004418"/>
    </source>
</evidence>
<evidence type="ECO:0000256" key="4">
    <source>
        <dbReference type="SAM" id="MobiDB-lite"/>
    </source>
</evidence>
<organism evidence="5 6">
    <name type="scientific">Methanoregula boonei (strain DSM 21154 / JCM 14090 / 6A8)</name>
    <dbReference type="NCBI Taxonomy" id="456442"/>
    <lineage>
        <taxon>Archaea</taxon>
        <taxon>Methanobacteriati</taxon>
        <taxon>Methanobacteriota</taxon>
        <taxon>Stenosarchaea group</taxon>
        <taxon>Methanomicrobia</taxon>
        <taxon>Methanomicrobiales</taxon>
        <taxon>Methanoregulaceae</taxon>
        <taxon>Methanoregula</taxon>
    </lineage>
</organism>
<dbReference type="PROSITE" id="PS51257">
    <property type="entry name" value="PROKAR_LIPOPROTEIN"/>
    <property type="match status" value="1"/>
</dbReference>
<accession>A7I694</accession>
<dbReference type="AlphaFoldDB" id="A7I694"/>
<comment type="subcellular location">
    <subcellularLocation>
        <location evidence="1">Periplasm</location>
    </subcellularLocation>
</comment>
<dbReference type="EMBL" id="CP000780">
    <property type="protein sequence ID" value="ABS55255.1"/>
    <property type="molecule type" value="Genomic_DNA"/>
</dbReference>
<dbReference type="eggNOG" id="arCOG01803">
    <property type="taxonomic scope" value="Archaea"/>
</dbReference>
<dbReference type="GeneID" id="5410995"/>
<gene>
    <name evidence="5" type="ordered locus">Mboo_0737</name>
</gene>
<reference evidence="6" key="1">
    <citation type="journal article" date="2015" name="Microbiology">
        <title>Genome of Methanoregula boonei 6A8 reveals adaptations to oligotrophic peatland environments.</title>
        <authorList>
            <person name="Braeuer S."/>
            <person name="Cadillo-Quiroz H."/>
            <person name="Kyrpides N."/>
            <person name="Woyke T."/>
            <person name="Goodwin L."/>
            <person name="Detter C."/>
            <person name="Podell S."/>
            <person name="Yavitt J.B."/>
            <person name="Zinder S.H."/>
        </authorList>
    </citation>
    <scope>NUCLEOTIDE SEQUENCE [LARGE SCALE GENOMIC DNA]</scope>
    <source>
        <strain evidence="6">DSM 21154 / JCM 14090 / 6A8</strain>
    </source>
</reference>
<keyword evidence="6" id="KW-1185">Reference proteome</keyword>
<keyword evidence="3" id="KW-0732">Signal</keyword>
<name>A7I694_METB6</name>
<dbReference type="OrthoDB" id="10037at2157"/>
<dbReference type="SUPFAM" id="SSF53850">
    <property type="entry name" value="Periplasmic binding protein-like II"/>
    <property type="match status" value="2"/>
</dbReference>
<dbReference type="KEGG" id="mbn:Mboo_0737"/>
<dbReference type="PANTHER" id="PTHR30024:SF47">
    <property type="entry name" value="TAURINE-BINDING PERIPLASMIC PROTEIN"/>
    <property type="match status" value="1"/>
</dbReference>
<dbReference type="Gene3D" id="3.40.190.10">
    <property type="entry name" value="Periplasmic binding protein-like II"/>
    <property type="match status" value="2"/>
</dbReference>
<dbReference type="GO" id="GO:0042597">
    <property type="term" value="C:periplasmic space"/>
    <property type="evidence" value="ECO:0007669"/>
    <property type="project" value="UniProtKB-SubCell"/>
</dbReference>
<evidence type="ECO:0000256" key="3">
    <source>
        <dbReference type="ARBA" id="ARBA00022729"/>
    </source>
</evidence>
<protein>
    <submittedName>
        <fullName evidence="5">Uncharacterized protein</fullName>
    </submittedName>
</protein>
<evidence type="ECO:0000313" key="6">
    <source>
        <dbReference type="Proteomes" id="UP000002408"/>
    </source>
</evidence>
<dbReference type="PANTHER" id="PTHR30024">
    <property type="entry name" value="ALIPHATIC SULFONATES-BINDING PROTEIN-RELATED"/>
    <property type="match status" value="1"/>
</dbReference>
<dbReference type="RefSeq" id="WP_012106278.1">
    <property type="nucleotide sequence ID" value="NC_009712.1"/>
</dbReference>
<evidence type="ECO:0000256" key="2">
    <source>
        <dbReference type="ARBA" id="ARBA00010742"/>
    </source>
</evidence>
<dbReference type="STRING" id="456442.Mboo_0737"/>
<sequence precursor="true">MKAVKISAIALLALALVLVLFTAGCTQSAGTTSGSTTAGSSTGTTTTSSNGSVGILETAGVGPMPSLLATGQVDGYIAWQPVVEAGVESDIGHVAVYSKDLPPAGEWNNHPQNVFVVRKDFYAQNPDFVNDFSALNLAATQYINDHPNETAALDADWLAGKQNFTYGNVSVSSVTAVSNSLPTIAFTNNPSDAWKASTGNFVQALIQLGTVKGFVANSTNQDAVLYNFQPYTSATSILASKNVPTPAPIQNTVGVGYLNAVDHSALFVAVKNWQYFNDTYGIALKPEDLTKAKPDVADFMVNGQKIATVNLVPANAGPNLMQLAATNSIQMSYVGVPPAINAIDQGTPITIAYPIDNLGTGLVVENGAPAQDWQSFAAWAKARSDAGKPLVIAAPGKGSIQDVMIRAALQSSGITVTEVKV</sequence>
<proteinExistence type="inferred from homology"/>